<evidence type="ECO:0000259" key="1">
    <source>
        <dbReference type="Pfam" id="PF04552"/>
    </source>
</evidence>
<feature type="domain" description="RNA polymerase sigma factor 54 DNA-binding" evidence="1">
    <location>
        <begin position="2"/>
        <end position="51"/>
    </location>
</feature>
<accession>C2E7T1</accession>
<dbReference type="PANTHER" id="PTHR32248">
    <property type="entry name" value="RNA POLYMERASE SIGMA-54 FACTOR"/>
    <property type="match status" value="1"/>
</dbReference>
<dbReference type="PANTHER" id="PTHR32248:SF4">
    <property type="entry name" value="RNA POLYMERASE SIGMA-54 FACTOR"/>
    <property type="match status" value="1"/>
</dbReference>
<protein>
    <submittedName>
        <fullName evidence="2">Sigma-54, DNA binding domain protein</fullName>
    </submittedName>
</protein>
<dbReference type="Proteomes" id="UP000003491">
    <property type="component" value="Unassembled WGS sequence"/>
</dbReference>
<name>C2E7T1_LACJH</name>
<dbReference type="AlphaFoldDB" id="C2E7T1"/>
<dbReference type="GO" id="GO:0016987">
    <property type="term" value="F:sigma factor activity"/>
    <property type="evidence" value="ECO:0007669"/>
    <property type="project" value="InterPro"/>
</dbReference>
<reference evidence="2 3" key="1">
    <citation type="submission" date="2009-01" db="EMBL/GenBank/DDBJ databases">
        <authorList>
            <person name="Qin X."/>
            <person name="Bachman B."/>
            <person name="Battles P."/>
            <person name="Bell A."/>
            <person name="Bess C."/>
            <person name="Bickham C."/>
            <person name="Chaboub L."/>
            <person name="Chen D."/>
            <person name="Coyle M."/>
            <person name="Deiros D.R."/>
            <person name="Dinh H."/>
            <person name="Forbes L."/>
            <person name="Fowler G."/>
            <person name="Francisco L."/>
            <person name="Fu Q."/>
            <person name="Gubbala S."/>
            <person name="Hale W."/>
            <person name="Han Y."/>
            <person name="Hemphill L."/>
            <person name="Highlander S.K."/>
            <person name="Hirani K."/>
            <person name="Hogues M."/>
            <person name="Jackson L."/>
            <person name="Jakkamsetti A."/>
            <person name="Javaid M."/>
            <person name="Jiang H."/>
            <person name="Korchina V."/>
            <person name="Kovar C."/>
            <person name="Lara F."/>
            <person name="Lee S."/>
            <person name="Mata R."/>
            <person name="Mathew T."/>
            <person name="Moen C."/>
            <person name="Morales K."/>
            <person name="Munidasa M."/>
            <person name="Nazareth L."/>
            <person name="Ngo R."/>
            <person name="Nguyen L."/>
            <person name="Okwuonu G."/>
            <person name="Ongeri F."/>
            <person name="Patil S."/>
            <person name="Petrosino J."/>
            <person name="Pham C."/>
            <person name="Pham P."/>
            <person name="Pu L.-L."/>
            <person name="Puazo M."/>
            <person name="Raj R."/>
            <person name="Reid J."/>
            <person name="Rouhana J."/>
            <person name="Saada N."/>
            <person name="Shang Y."/>
            <person name="Simmons D."/>
            <person name="Thornton R."/>
            <person name="Warren J."/>
            <person name="Weissenberger G."/>
            <person name="Zhang J."/>
            <person name="Zhang L."/>
            <person name="Zhou C."/>
            <person name="Zhu D."/>
            <person name="Muzny D."/>
            <person name="Worley K."/>
            <person name="Gibbs R."/>
        </authorList>
    </citation>
    <scope>NUCLEOTIDE SEQUENCE [LARGE SCALE GENOMIC DNA]</scope>
    <source>
        <strain evidence="2 3">ATCC 33200</strain>
    </source>
</reference>
<dbReference type="InterPro" id="IPR000394">
    <property type="entry name" value="RNA_pol_sigma_54"/>
</dbReference>
<dbReference type="EMBL" id="ACGR01000044">
    <property type="protein sequence ID" value="EEJ59123.1"/>
    <property type="molecule type" value="Genomic_DNA"/>
</dbReference>
<gene>
    <name evidence="2" type="ORF">HMPREF0528_1805</name>
</gene>
<dbReference type="PATRIC" id="fig|525330.7.peg.462"/>
<dbReference type="Pfam" id="PF04552">
    <property type="entry name" value="Sigma54_DBD"/>
    <property type="match status" value="1"/>
</dbReference>
<dbReference type="Gene3D" id="1.10.10.60">
    <property type="entry name" value="Homeodomain-like"/>
    <property type="match status" value="1"/>
</dbReference>
<dbReference type="InterPro" id="IPR007634">
    <property type="entry name" value="RNA_pol_sigma_54_DNA-bd"/>
</dbReference>
<dbReference type="HOGENOM" id="CLU_202500_0_0_9"/>
<sequence length="53" mass="6439">MKDFIKLEDPQKPLSDEKLVNKFKEKEISISRRIISKYRKKLGIKNSYQRNQK</sequence>
<evidence type="ECO:0000313" key="3">
    <source>
        <dbReference type="Proteomes" id="UP000003491"/>
    </source>
</evidence>
<organism evidence="2 3">
    <name type="scientific">Lactobacillus johnsonii ATCC 33200</name>
    <dbReference type="NCBI Taxonomy" id="525330"/>
    <lineage>
        <taxon>Bacteria</taxon>
        <taxon>Bacillati</taxon>
        <taxon>Bacillota</taxon>
        <taxon>Bacilli</taxon>
        <taxon>Lactobacillales</taxon>
        <taxon>Lactobacillaceae</taxon>
        <taxon>Lactobacillus</taxon>
    </lineage>
</organism>
<proteinExistence type="predicted"/>
<comment type="caution">
    <text evidence="2">The sequence shown here is derived from an EMBL/GenBank/DDBJ whole genome shotgun (WGS) entry which is preliminary data.</text>
</comment>
<dbReference type="GO" id="GO:0001216">
    <property type="term" value="F:DNA-binding transcription activator activity"/>
    <property type="evidence" value="ECO:0007669"/>
    <property type="project" value="InterPro"/>
</dbReference>
<evidence type="ECO:0000313" key="2">
    <source>
        <dbReference type="EMBL" id="EEJ59123.1"/>
    </source>
</evidence>